<name>A0A2T0WI93_9RHOB</name>
<dbReference type="Pfam" id="PF14234">
    <property type="entry name" value="DUF4336"/>
    <property type="match status" value="1"/>
</dbReference>
<protein>
    <submittedName>
        <fullName evidence="1">Uncharacterized protein DUF4336</fullName>
    </submittedName>
</protein>
<sequence>MLQQIGTGIWMTAGREVSVAGFRYPTRMAVIQLESGAVFIWSPVALTPELKNAVDRIGPVTHIAAPNHLHHLWIKDWQTAYPFAILHAAPRLQKKRRDLEVHKELNETPDSAWAEEIDQALMKGNLITTEVVFFHKPSGTVLFTDLIQSFPKGWFHGWRGIVADLDRLTANSPTVPRKFRMAFVNRSAARHGLRKIKAWPTQNLLMAHGPLVARDAKSAVSRAFSWL</sequence>
<accession>A0A2T0WI93</accession>
<comment type="caution">
    <text evidence="1">The sequence shown here is derived from an EMBL/GenBank/DDBJ whole genome shotgun (WGS) entry which is preliminary data.</text>
</comment>
<dbReference type="InterPro" id="IPR025638">
    <property type="entry name" value="DUF4336"/>
</dbReference>
<dbReference type="PANTHER" id="PTHR33835:SF1">
    <property type="entry name" value="METALLO-BETA-LACTAMASE DOMAIN-CONTAINING PROTEIN"/>
    <property type="match status" value="1"/>
</dbReference>
<evidence type="ECO:0000313" key="1">
    <source>
        <dbReference type="EMBL" id="PRY86375.1"/>
    </source>
</evidence>
<dbReference type="InterPro" id="IPR036866">
    <property type="entry name" value="RibonucZ/Hydroxyglut_hydro"/>
</dbReference>
<dbReference type="SUPFAM" id="SSF56281">
    <property type="entry name" value="Metallo-hydrolase/oxidoreductase"/>
    <property type="match status" value="1"/>
</dbReference>
<dbReference type="AlphaFoldDB" id="A0A2T0WI93"/>
<gene>
    <name evidence="1" type="ORF">CLV74_11214</name>
</gene>
<reference evidence="1 2" key="1">
    <citation type="submission" date="2018-03" db="EMBL/GenBank/DDBJ databases">
        <title>Genomic Encyclopedia of Archaeal and Bacterial Type Strains, Phase II (KMG-II): from individual species to whole genera.</title>
        <authorList>
            <person name="Goeker M."/>
        </authorList>
    </citation>
    <scope>NUCLEOTIDE SEQUENCE [LARGE SCALE GENOMIC DNA]</scope>
    <source>
        <strain evidence="1 2">DSM 100212</strain>
    </source>
</reference>
<organism evidence="1 2">
    <name type="scientific">Donghicola tyrosinivorans</name>
    <dbReference type="NCBI Taxonomy" id="1652492"/>
    <lineage>
        <taxon>Bacteria</taxon>
        <taxon>Pseudomonadati</taxon>
        <taxon>Pseudomonadota</taxon>
        <taxon>Alphaproteobacteria</taxon>
        <taxon>Rhodobacterales</taxon>
        <taxon>Roseobacteraceae</taxon>
        <taxon>Donghicola</taxon>
    </lineage>
</organism>
<dbReference type="OrthoDB" id="450111at2"/>
<keyword evidence="2" id="KW-1185">Reference proteome</keyword>
<dbReference type="RefSeq" id="WP_106266560.1">
    <property type="nucleotide sequence ID" value="NZ_PVTQ01000012.1"/>
</dbReference>
<evidence type="ECO:0000313" key="2">
    <source>
        <dbReference type="Proteomes" id="UP000238392"/>
    </source>
</evidence>
<proteinExistence type="predicted"/>
<dbReference type="EMBL" id="PVTQ01000012">
    <property type="protein sequence ID" value="PRY86375.1"/>
    <property type="molecule type" value="Genomic_DNA"/>
</dbReference>
<dbReference type="Proteomes" id="UP000238392">
    <property type="component" value="Unassembled WGS sequence"/>
</dbReference>
<dbReference type="PANTHER" id="PTHR33835">
    <property type="entry name" value="YALI0C07656P"/>
    <property type="match status" value="1"/>
</dbReference>